<keyword evidence="2" id="KW-1185">Reference proteome</keyword>
<evidence type="ECO:0000313" key="2">
    <source>
        <dbReference type="Proteomes" id="UP001180020"/>
    </source>
</evidence>
<protein>
    <submittedName>
        <fullName evidence="1">Uncharacterized protein</fullName>
    </submittedName>
</protein>
<gene>
    <name evidence="1" type="ORF">QJS10_CPB20g01238</name>
</gene>
<dbReference type="SUPFAM" id="SSF50129">
    <property type="entry name" value="GroES-like"/>
    <property type="match status" value="1"/>
</dbReference>
<reference evidence="1" key="2">
    <citation type="submission" date="2023-06" db="EMBL/GenBank/DDBJ databases">
        <authorList>
            <person name="Ma L."/>
            <person name="Liu K.-W."/>
            <person name="Li Z."/>
            <person name="Hsiao Y.-Y."/>
            <person name="Qi Y."/>
            <person name="Fu T."/>
            <person name="Tang G."/>
            <person name="Zhang D."/>
            <person name="Sun W.-H."/>
            <person name="Liu D.-K."/>
            <person name="Li Y."/>
            <person name="Chen G.-Z."/>
            <person name="Liu X.-D."/>
            <person name="Liao X.-Y."/>
            <person name="Jiang Y.-T."/>
            <person name="Yu X."/>
            <person name="Hao Y."/>
            <person name="Huang J."/>
            <person name="Zhao X.-W."/>
            <person name="Ke S."/>
            <person name="Chen Y.-Y."/>
            <person name="Wu W.-L."/>
            <person name="Hsu J.-L."/>
            <person name="Lin Y.-F."/>
            <person name="Huang M.-D."/>
            <person name="Li C.-Y."/>
            <person name="Huang L."/>
            <person name="Wang Z.-W."/>
            <person name="Zhao X."/>
            <person name="Zhong W.-Y."/>
            <person name="Peng D.-H."/>
            <person name="Ahmad S."/>
            <person name="Lan S."/>
            <person name="Zhang J.-S."/>
            <person name="Tsai W.-C."/>
            <person name="Van De Peer Y."/>
            <person name="Liu Z.-J."/>
        </authorList>
    </citation>
    <scope>NUCLEOTIDE SEQUENCE</scope>
    <source>
        <strain evidence="1">CP</strain>
        <tissue evidence="1">Leaves</tissue>
    </source>
</reference>
<dbReference type="InterPro" id="IPR011032">
    <property type="entry name" value="GroES-like_sf"/>
</dbReference>
<name>A0AAV9C9X5_ACOCL</name>
<evidence type="ECO:0000313" key="1">
    <source>
        <dbReference type="EMBL" id="KAK1285690.1"/>
    </source>
</evidence>
<reference evidence="1" key="1">
    <citation type="journal article" date="2023" name="Nat. Commun.">
        <title>Diploid and tetraploid genomes of Acorus and the evolution of monocots.</title>
        <authorList>
            <person name="Ma L."/>
            <person name="Liu K.W."/>
            <person name="Li Z."/>
            <person name="Hsiao Y.Y."/>
            <person name="Qi Y."/>
            <person name="Fu T."/>
            <person name="Tang G.D."/>
            <person name="Zhang D."/>
            <person name="Sun W.H."/>
            <person name="Liu D.K."/>
            <person name="Li Y."/>
            <person name="Chen G.Z."/>
            <person name="Liu X.D."/>
            <person name="Liao X.Y."/>
            <person name="Jiang Y.T."/>
            <person name="Yu X."/>
            <person name="Hao Y."/>
            <person name="Huang J."/>
            <person name="Zhao X.W."/>
            <person name="Ke S."/>
            <person name="Chen Y.Y."/>
            <person name="Wu W.L."/>
            <person name="Hsu J.L."/>
            <person name="Lin Y.F."/>
            <person name="Huang M.D."/>
            <person name="Li C.Y."/>
            <person name="Huang L."/>
            <person name="Wang Z.W."/>
            <person name="Zhao X."/>
            <person name="Zhong W.Y."/>
            <person name="Peng D.H."/>
            <person name="Ahmad S."/>
            <person name="Lan S."/>
            <person name="Zhang J.S."/>
            <person name="Tsai W.C."/>
            <person name="Van de Peer Y."/>
            <person name="Liu Z.J."/>
        </authorList>
    </citation>
    <scope>NUCLEOTIDE SEQUENCE</scope>
    <source>
        <strain evidence="1">CP</strain>
    </source>
</reference>
<comment type="caution">
    <text evidence="1">The sequence shown here is derived from an EMBL/GenBank/DDBJ whole genome shotgun (WGS) entry which is preliminary data.</text>
</comment>
<dbReference type="AlphaFoldDB" id="A0AAV9C9X5"/>
<proteinExistence type="predicted"/>
<dbReference type="Proteomes" id="UP001180020">
    <property type="component" value="Unassembled WGS sequence"/>
</dbReference>
<sequence>MEVNSGFSLDEEHVFVEAFGSLSDNQKKGKPVSFIEVENIYVSASFQRHFFVVVGALRRTLRTRASSSPTPPPNLQLKKLKHVNHHMQSHCTRESWGTKESAAVCWGPDEPLKIEEIEVEPPRASEIRPLYPRILGHEGVGLEEINEALVLMKQPDCLKIVIQIGVDREA</sequence>
<accession>A0AAV9C9X5</accession>
<dbReference type="EMBL" id="JAUJYO010000020">
    <property type="protein sequence ID" value="KAK1285690.1"/>
    <property type="molecule type" value="Genomic_DNA"/>
</dbReference>
<organism evidence="1 2">
    <name type="scientific">Acorus calamus</name>
    <name type="common">Sweet flag</name>
    <dbReference type="NCBI Taxonomy" id="4465"/>
    <lineage>
        <taxon>Eukaryota</taxon>
        <taxon>Viridiplantae</taxon>
        <taxon>Streptophyta</taxon>
        <taxon>Embryophyta</taxon>
        <taxon>Tracheophyta</taxon>
        <taxon>Spermatophyta</taxon>
        <taxon>Magnoliopsida</taxon>
        <taxon>Liliopsida</taxon>
        <taxon>Acoraceae</taxon>
        <taxon>Acorus</taxon>
    </lineage>
</organism>